<gene>
    <name evidence="3" type="ORF">TSPGSL018_15605</name>
</gene>
<feature type="region of interest" description="Disordered" evidence="2">
    <location>
        <begin position="44"/>
        <end position="77"/>
    </location>
</feature>
<dbReference type="InterPro" id="IPR004000">
    <property type="entry name" value="Actin"/>
</dbReference>
<dbReference type="PANTHER" id="PTHR11937">
    <property type="entry name" value="ACTIN"/>
    <property type="match status" value="1"/>
</dbReference>
<name>A0A061QYC1_9CHLO</name>
<dbReference type="Pfam" id="PF00022">
    <property type="entry name" value="Actin"/>
    <property type="match status" value="1"/>
</dbReference>
<evidence type="ECO:0000313" key="3">
    <source>
        <dbReference type="EMBL" id="JAC65637.1"/>
    </source>
</evidence>
<dbReference type="SMART" id="SM00268">
    <property type="entry name" value="ACTIN"/>
    <property type="match status" value="1"/>
</dbReference>
<dbReference type="AlphaFoldDB" id="A0A061QYC1"/>
<accession>A0A061QYC1</accession>
<dbReference type="Gene3D" id="3.90.640.10">
    <property type="entry name" value="Actin, Chain A, domain 4"/>
    <property type="match status" value="1"/>
</dbReference>
<proteinExistence type="inferred from homology"/>
<dbReference type="SUPFAM" id="SSF53067">
    <property type="entry name" value="Actin-like ATPase domain"/>
    <property type="match status" value="2"/>
</dbReference>
<dbReference type="CDD" id="cd13395">
    <property type="entry name" value="ASKHA_NBD_Arp4_ACTL6-like"/>
    <property type="match status" value="1"/>
</dbReference>
<evidence type="ECO:0000256" key="1">
    <source>
        <dbReference type="RuleBase" id="RU000487"/>
    </source>
</evidence>
<dbReference type="EMBL" id="GBEZ01021086">
    <property type="protein sequence ID" value="JAC65637.1"/>
    <property type="molecule type" value="Transcribed_RNA"/>
</dbReference>
<evidence type="ECO:0000256" key="2">
    <source>
        <dbReference type="SAM" id="MobiDB-lite"/>
    </source>
</evidence>
<organism evidence="3">
    <name type="scientific">Tetraselmis sp. GSL018</name>
    <dbReference type="NCBI Taxonomy" id="582737"/>
    <lineage>
        <taxon>Eukaryota</taxon>
        <taxon>Viridiplantae</taxon>
        <taxon>Chlorophyta</taxon>
        <taxon>core chlorophytes</taxon>
        <taxon>Chlorodendrophyceae</taxon>
        <taxon>Chlorodendrales</taxon>
        <taxon>Chlorodendraceae</taxon>
        <taxon>Tetraselmis</taxon>
    </lineage>
</organism>
<dbReference type="Gene3D" id="3.30.420.40">
    <property type="match status" value="2"/>
</dbReference>
<comment type="similarity">
    <text evidence="1">Belongs to the actin family.</text>
</comment>
<dbReference type="InterPro" id="IPR043129">
    <property type="entry name" value="ATPase_NBD"/>
</dbReference>
<reference evidence="3" key="1">
    <citation type="submission" date="2014-05" db="EMBL/GenBank/DDBJ databases">
        <title>The transcriptome of the halophilic microalga Tetraselmis sp. GSL018 isolated from the Great Salt Lake, Utah.</title>
        <authorList>
            <person name="Jinkerson R.E."/>
            <person name="D'Adamo S."/>
            <person name="Posewitz M.C."/>
        </authorList>
    </citation>
    <scope>NUCLEOTIDE SEQUENCE</scope>
    <source>
        <strain evidence="3">GSL018</strain>
    </source>
</reference>
<protein>
    <submittedName>
        <fullName evidence="3">Actin-related protein 4-like</fullName>
    </submittedName>
</protein>
<sequence>MYGGDEVNAVVVDVGSYTVKAGYAGDDVPKAVFPSWVGKVPGELRKGSGDGGLDGAEGETAKAEDTEGEGGSGRKQRQRYHVGLLEAGYRRDDMEVVSGLKQGLYDDWEIVEALWEHAFHDRLRIKPSEHPIMLAEPTNSEKPVREKAVETMFETHGPPAIFLAKNAALSSFAVGRQTSLVMDCGYEATTVAAVHDGYVLQKSICRAPLAGQLLNRCMESAVQQSCSVELRPRFAFKRKLAASGNMEVIPQDLPRTTESYKRFMKEQIAADIKEFLCRVQESALDEEQNKHIPNVTYELPDGQEIQVGIERFKVPEVLFNPSIITSFQGLEPLKTEDGAEVSGLPQMVLESINKCDVDVRKDLVNGVVLTGGTSCLHQLRERLERDLAGQVSNARVRVTTSPSAIEKKFSVWIGG</sequence>
<feature type="non-terminal residue" evidence="3">
    <location>
        <position position="415"/>
    </location>
</feature>